<comment type="subcellular location">
    <subcellularLocation>
        <location evidence="1">Membrane</location>
        <topology evidence="1">Multi-pass membrane protein</topology>
    </subcellularLocation>
</comment>
<dbReference type="PANTHER" id="PTHR48090">
    <property type="entry name" value="UNDECAPRENYL-PHOSPHATE 4-DEOXY-4-FORMAMIDO-L-ARABINOSE TRANSFERASE-RELATED"/>
    <property type="match status" value="1"/>
</dbReference>
<dbReference type="Gene3D" id="3.90.550.10">
    <property type="entry name" value="Spore Coat Polysaccharide Biosynthesis Protein SpsA, Chain A"/>
    <property type="match status" value="1"/>
</dbReference>
<organism evidence="9 10">
    <name type="scientific">Azospirillum oleiclasticum</name>
    <dbReference type="NCBI Taxonomy" id="2735135"/>
    <lineage>
        <taxon>Bacteria</taxon>
        <taxon>Pseudomonadati</taxon>
        <taxon>Pseudomonadota</taxon>
        <taxon>Alphaproteobacteria</taxon>
        <taxon>Rhodospirillales</taxon>
        <taxon>Azospirillaceae</taxon>
        <taxon>Azospirillum</taxon>
    </lineage>
</organism>
<evidence type="ECO:0000256" key="4">
    <source>
        <dbReference type="ARBA" id="ARBA00022692"/>
    </source>
</evidence>
<keyword evidence="6 7" id="KW-0472">Membrane</keyword>
<evidence type="ECO:0000256" key="2">
    <source>
        <dbReference type="ARBA" id="ARBA00022676"/>
    </source>
</evidence>
<keyword evidence="10" id="KW-1185">Reference proteome</keyword>
<evidence type="ECO:0000256" key="5">
    <source>
        <dbReference type="ARBA" id="ARBA00022989"/>
    </source>
</evidence>
<keyword evidence="2" id="KW-0328">Glycosyltransferase</keyword>
<evidence type="ECO:0000256" key="3">
    <source>
        <dbReference type="ARBA" id="ARBA00022679"/>
    </source>
</evidence>
<keyword evidence="3" id="KW-0808">Transferase</keyword>
<dbReference type="InterPro" id="IPR050256">
    <property type="entry name" value="Glycosyltransferase_2"/>
</dbReference>
<dbReference type="Pfam" id="PF00535">
    <property type="entry name" value="Glycos_transf_2"/>
    <property type="match status" value="1"/>
</dbReference>
<keyword evidence="4 7" id="KW-0812">Transmembrane</keyword>
<sequence>MRIAVIIPVFNDWDSFIILVRELDRVFAGINAAVEVFPIDDGSTEPIPFPAKPIDDLCNVDRVELLSLVCNLGHQRAIATALTEAYRRQVFDIVCVMDGDGEDRPKDLVSLIREHLSYPDHVIVARRCERSEGPAFQAFYTVYKMAFAVLTGRRIDFGNFCVIPAKALERVVHFPDVWNHLAAALVKSRLPIRKVELPRGNRYAGRSKMSLIALVTHGLSAVSTFSDAVFVRLLLMSLGMAGMVAVGLLGVMAVRLFTELAVPGWASTVSGLLFILLVQAVMFSVVAAFLTLAGRSAPGMVPASDALRFIRERTVLAGS</sequence>
<name>A0ABX2TAY5_9PROT</name>
<proteinExistence type="predicted"/>
<evidence type="ECO:0000256" key="6">
    <source>
        <dbReference type="ARBA" id="ARBA00023136"/>
    </source>
</evidence>
<feature type="transmembrane region" description="Helical" evidence="7">
    <location>
        <begin position="233"/>
        <end position="257"/>
    </location>
</feature>
<protein>
    <submittedName>
        <fullName evidence="9">Glycosyltransferase</fullName>
    </submittedName>
</protein>
<gene>
    <name evidence="9" type="ORF">HND93_17020</name>
</gene>
<dbReference type="PANTHER" id="PTHR48090:SF1">
    <property type="entry name" value="PROPHAGE BACTOPRENOL GLUCOSYL TRANSFERASE HOMOLOG"/>
    <property type="match status" value="1"/>
</dbReference>
<feature type="domain" description="Glycosyltransferase 2-like" evidence="8">
    <location>
        <begin position="5"/>
        <end position="139"/>
    </location>
</feature>
<evidence type="ECO:0000313" key="9">
    <source>
        <dbReference type="EMBL" id="NYZ21418.1"/>
    </source>
</evidence>
<feature type="transmembrane region" description="Helical" evidence="7">
    <location>
        <begin position="269"/>
        <end position="292"/>
    </location>
</feature>
<dbReference type="InterPro" id="IPR029044">
    <property type="entry name" value="Nucleotide-diphossugar_trans"/>
</dbReference>
<evidence type="ECO:0000259" key="8">
    <source>
        <dbReference type="Pfam" id="PF00535"/>
    </source>
</evidence>
<dbReference type="InterPro" id="IPR001173">
    <property type="entry name" value="Glyco_trans_2-like"/>
</dbReference>
<dbReference type="Proteomes" id="UP000584642">
    <property type="component" value="Unassembled WGS sequence"/>
</dbReference>
<evidence type="ECO:0000313" key="10">
    <source>
        <dbReference type="Proteomes" id="UP000584642"/>
    </source>
</evidence>
<dbReference type="SUPFAM" id="SSF53448">
    <property type="entry name" value="Nucleotide-diphospho-sugar transferases"/>
    <property type="match status" value="1"/>
</dbReference>
<evidence type="ECO:0000256" key="1">
    <source>
        <dbReference type="ARBA" id="ARBA00004141"/>
    </source>
</evidence>
<dbReference type="EMBL" id="JABFDB010000011">
    <property type="protein sequence ID" value="NYZ21418.1"/>
    <property type="molecule type" value="Genomic_DNA"/>
</dbReference>
<accession>A0ABX2TAY5</accession>
<evidence type="ECO:0000256" key="7">
    <source>
        <dbReference type="SAM" id="Phobius"/>
    </source>
</evidence>
<reference evidence="9 10" key="1">
    <citation type="submission" date="2020-05" db="EMBL/GenBank/DDBJ databases">
        <title>Azospirillum oleiclasticum sp. nov, a nitrogen-fixing and heavy crude oil-emulsifying bacterium isolated from the crude oil of Yumen Oilfield.</title>
        <authorList>
            <person name="Wu D."/>
            <person name="Cai M."/>
            <person name="Zhang X."/>
        </authorList>
    </citation>
    <scope>NUCLEOTIDE SEQUENCE [LARGE SCALE GENOMIC DNA]</scope>
    <source>
        <strain evidence="9 10">ROY-1-1-2</strain>
    </source>
</reference>
<keyword evidence="5 7" id="KW-1133">Transmembrane helix</keyword>
<comment type="caution">
    <text evidence="9">The sequence shown here is derived from an EMBL/GenBank/DDBJ whole genome shotgun (WGS) entry which is preliminary data.</text>
</comment>